<keyword evidence="2" id="KW-1133">Transmembrane helix</keyword>
<sequence>MKTRRNLYCLIAGLWLVVLVFVFWPGGSRSPVVPPPPVASTRSHQRTTLPAPAPPSKQVRTLAHLAQLAEKGELPKLTRGQIDAYLRAQNRSAGSLLAAHHLSRDQAFLVEAMEKFPNDPQVLLTSLLITSGLPEKQLETLAKLKLTDPGNGLGDCLAARALFELGKQEEAMAALSESMGKPFQDYMIPSCQNAEEAYLSAGFSPLEAKMAALNGASKFLTIQLRHVADALKKQRAAHVGNEEALQHFRSLQLGMADQIRSGGFPVDSLVAMSVEKGVLKEIDTPESQARLETIQQERDAMFADQKRITDLMASSSVPESDWLLYFDRVKLFGDKAASTWFLEKHPEP</sequence>
<dbReference type="RefSeq" id="WP_200349731.1">
    <property type="nucleotide sequence ID" value="NZ_BAABHZ010000010.1"/>
</dbReference>
<proteinExistence type="predicted"/>
<comment type="caution">
    <text evidence="3">The sequence shown here is derived from an EMBL/GenBank/DDBJ whole genome shotgun (WGS) entry which is preliminary data.</text>
</comment>
<dbReference type="Proteomes" id="UP000600139">
    <property type="component" value="Unassembled WGS sequence"/>
</dbReference>
<accession>A0A934R3U1</accession>
<organism evidence="3 4">
    <name type="scientific">Luteolibacter yonseiensis</name>
    <dbReference type="NCBI Taxonomy" id="1144680"/>
    <lineage>
        <taxon>Bacteria</taxon>
        <taxon>Pseudomonadati</taxon>
        <taxon>Verrucomicrobiota</taxon>
        <taxon>Verrucomicrobiia</taxon>
        <taxon>Verrucomicrobiales</taxon>
        <taxon>Verrucomicrobiaceae</taxon>
        <taxon>Luteolibacter</taxon>
    </lineage>
</organism>
<dbReference type="AlphaFoldDB" id="A0A934R3U1"/>
<evidence type="ECO:0000256" key="2">
    <source>
        <dbReference type="SAM" id="Phobius"/>
    </source>
</evidence>
<evidence type="ECO:0000313" key="3">
    <source>
        <dbReference type="EMBL" id="MBK1814780.1"/>
    </source>
</evidence>
<name>A0A934R3U1_9BACT</name>
<feature type="region of interest" description="Disordered" evidence="1">
    <location>
        <begin position="34"/>
        <end position="56"/>
    </location>
</feature>
<keyword evidence="2" id="KW-0472">Membrane</keyword>
<evidence type="ECO:0000256" key="1">
    <source>
        <dbReference type="SAM" id="MobiDB-lite"/>
    </source>
</evidence>
<keyword evidence="2" id="KW-0812">Transmembrane</keyword>
<reference evidence="3" key="1">
    <citation type="submission" date="2021-01" db="EMBL/GenBank/DDBJ databases">
        <title>Modified the classification status of verrucomicrobia.</title>
        <authorList>
            <person name="Feng X."/>
        </authorList>
    </citation>
    <scope>NUCLEOTIDE SEQUENCE</scope>
    <source>
        <strain evidence="3">JCM 18052</strain>
    </source>
</reference>
<feature type="transmembrane region" description="Helical" evidence="2">
    <location>
        <begin position="7"/>
        <end position="27"/>
    </location>
</feature>
<evidence type="ECO:0000313" key="4">
    <source>
        <dbReference type="Proteomes" id="UP000600139"/>
    </source>
</evidence>
<keyword evidence="4" id="KW-1185">Reference proteome</keyword>
<gene>
    <name evidence="3" type="ORF">JIN84_04090</name>
</gene>
<evidence type="ECO:0008006" key="5">
    <source>
        <dbReference type="Google" id="ProtNLM"/>
    </source>
</evidence>
<protein>
    <recommendedName>
        <fullName evidence="5">Tetratricopeptide repeat protein</fullName>
    </recommendedName>
</protein>
<dbReference type="EMBL" id="JAENIK010000004">
    <property type="protein sequence ID" value="MBK1814780.1"/>
    <property type="molecule type" value="Genomic_DNA"/>
</dbReference>